<evidence type="ECO:0000256" key="1">
    <source>
        <dbReference type="SAM" id="MobiDB-lite"/>
    </source>
</evidence>
<dbReference type="SUPFAM" id="SSF53335">
    <property type="entry name" value="S-adenosyl-L-methionine-dependent methyltransferases"/>
    <property type="match status" value="1"/>
</dbReference>
<dbReference type="OrthoDB" id="406773at2759"/>
<proteinExistence type="predicted"/>
<dbReference type="EMBL" id="LSYV01000019">
    <property type="protein sequence ID" value="KXZ50102.1"/>
    <property type="molecule type" value="Genomic_DNA"/>
</dbReference>
<accession>A0A150GJV8</accession>
<keyword evidence="2" id="KW-0812">Transmembrane</keyword>
<protein>
    <submittedName>
        <fullName evidence="3">Uncharacterized protein</fullName>
    </submittedName>
</protein>
<gene>
    <name evidence="3" type="ORF">GPECTOR_18g78</name>
</gene>
<keyword evidence="2" id="KW-0472">Membrane</keyword>
<organism evidence="3 4">
    <name type="scientific">Gonium pectorale</name>
    <name type="common">Green alga</name>
    <dbReference type="NCBI Taxonomy" id="33097"/>
    <lineage>
        <taxon>Eukaryota</taxon>
        <taxon>Viridiplantae</taxon>
        <taxon>Chlorophyta</taxon>
        <taxon>core chlorophytes</taxon>
        <taxon>Chlorophyceae</taxon>
        <taxon>CS clade</taxon>
        <taxon>Chlamydomonadales</taxon>
        <taxon>Volvocaceae</taxon>
        <taxon>Gonium</taxon>
    </lineage>
</organism>
<keyword evidence="4" id="KW-1185">Reference proteome</keyword>
<feature type="compositionally biased region" description="Low complexity" evidence="1">
    <location>
        <begin position="90"/>
        <end position="106"/>
    </location>
</feature>
<dbReference type="InterPro" id="IPR029063">
    <property type="entry name" value="SAM-dependent_MTases_sf"/>
</dbReference>
<feature type="region of interest" description="Disordered" evidence="1">
    <location>
        <begin position="80"/>
        <end position="139"/>
    </location>
</feature>
<evidence type="ECO:0000256" key="2">
    <source>
        <dbReference type="SAM" id="Phobius"/>
    </source>
</evidence>
<reference evidence="4" key="1">
    <citation type="journal article" date="2016" name="Nat. Commun.">
        <title>The Gonium pectorale genome demonstrates co-option of cell cycle regulation during the evolution of multicellularity.</title>
        <authorList>
            <person name="Hanschen E.R."/>
            <person name="Marriage T.N."/>
            <person name="Ferris P.J."/>
            <person name="Hamaji T."/>
            <person name="Toyoda A."/>
            <person name="Fujiyama A."/>
            <person name="Neme R."/>
            <person name="Noguchi H."/>
            <person name="Minakuchi Y."/>
            <person name="Suzuki M."/>
            <person name="Kawai-Toyooka H."/>
            <person name="Smith D.R."/>
            <person name="Sparks H."/>
            <person name="Anderson J."/>
            <person name="Bakaric R."/>
            <person name="Luria V."/>
            <person name="Karger A."/>
            <person name="Kirschner M.W."/>
            <person name="Durand P.M."/>
            <person name="Michod R.E."/>
            <person name="Nozaki H."/>
            <person name="Olson B.J."/>
        </authorList>
    </citation>
    <scope>NUCLEOTIDE SEQUENCE [LARGE SCALE GENOMIC DNA]</scope>
    <source>
        <strain evidence="4">NIES-2863</strain>
    </source>
</reference>
<dbReference type="Gene3D" id="3.40.50.150">
    <property type="entry name" value="Vaccinia Virus protein VP39"/>
    <property type="match status" value="1"/>
</dbReference>
<keyword evidence="2" id="KW-1133">Transmembrane helix</keyword>
<dbReference type="AlphaFoldDB" id="A0A150GJV8"/>
<dbReference type="Proteomes" id="UP000075714">
    <property type="component" value="Unassembled WGS sequence"/>
</dbReference>
<comment type="caution">
    <text evidence="3">The sequence shown here is derived from an EMBL/GenBank/DDBJ whole genome shotgun (WGS) entry which is preliminary data.</text>
</comment>
<feature type="transmembrane region" description="Helical" evidence="2">
    <location>
        <begin position="21"/>
        <end position="45"/>
    </location>
</feature>
<evidence type="ECO:0000313" key="4">
    <source>
        <dbReference type="Proteomes" id="UP000075714"/>
    </source>
</evidence>
<sequence length="402" mass="42664">MRGHTPGSQQQVSSILAQMQAPVSAAMVSVLLFTVALAAFAAGAWSGQRSVECYSGPQRPPASGGAGDYELLHFPASGATASGNAREYRPQQAAQQRRQQAQAHPQALDRPRQAIELRSPAAEPGPADEGGRLSEPFAGEDPDAAALVALLASDIGEPTQYQPAFPENRPKGNGTTALEAVSTLRKEVAFLRRMALALRQAYGAAHCAQHGIGPSGGFCVTGPQAKDTVSGTLMDAPMCGALAKMLAGDRVADFGAGRGQYGKCLRNAVQSYDAYDGGEGVETATGGAVHFLDLSVPTYLGRTFDWVMSLEVGEHVPRAHESIYINNLLRHASRGLVLSWAIPGQGGHHHVNERPNDYILGRVEELGRGSWVYNASASATLRGASSFSWFKNTIMVFDRVRL</sequence>
<name>A0A150GJV8_GONPE</name>
<evidence type="ECO:0000313" key="3">
    <source>
        <dbReference type="EMBL" id="KXZ50102.1"/>
    </source>
</evidence>